<dbReference type="AlphaFoldDB" id="A0AAW0DI34"/>
<keyword evidence="3" id="KW-1185">Reference proteome</keyword>
<protein>
    <recommendedName>
        <fullName evidence="4">F-box domain-containing protein</fullName>
    </recommendedName>
</protein>
<comment type="caution">
    <text evidence="2">The sequence shown here is derived from an EMBL/GenBank/DDBJ whole genome shotgun (WGS) entry which is preliminary data.</text>
</comment>
<feature type="region of interest" description="Disordered" evidence="1">
    <location>
        <begin position="1"/>
        <end position="21"/>
    </location>
</feature>
<evidence type="ECO:0008006" key="4">
    <source>
        <dbReference type="Google" id="ProtNLM"/>
    </source>
</evidence>
<feature type="compositionally biased region" description="Basic residues" evidence="1">
    <location>
        <begin position="1"/>
        <end position="12"/>
    </location>
</feature>
<name>A0AAW0DI34_9AGAR</name>
<reference evidence="2 3" key="1">
    <citation type="submission" date="2024-01" db="EMBL/GenBank/DDBJ databases">
        <title>A draft genome for a cacao thread blight-causing isolate of Paramarasmius palmivorus.</title>
        <authorList>
            <person name="Baruah I.K."/>
            <person name="Bukari Y."/>
            <person name="Amoako-Attah I."/>
            <person name="Meinhardt L.W."/>
            <person name="Bailey B.A."/>
            <person name="Cohen S.P."/>
        </authorList>
    </citation>
    <scope>NUCLEOTIDE SEQUENCE [LARGE SCALE GENOMIC DNA]</scope>
    <source>
        <strain evidence="2 3">GH-12</strain>
    </source>
</reference>
<accession>A0AAW0DI34</accession>
<dbReference type="Proteomes" id="UP001383192">
    <property type="component" value="Unassembled WGS sequence"/>
</dbReference>
<organism evidence="2 3">
    <name type="scientific">Paramarasmius palmivorus</name>
    <dbReference type="NCBI Taxonomy" id="297713"/>
    <lineage>
        <taxon>Eukaryota</taxon>
        <taxon>Fungi</taxon>
        <taxon>Dikarya</taxon>
        <taxon>Basidiomycota</taxon>
        <taxon>Agaricomycotina</taxon>
        <taxon>Agaricomycetes</taxon>
        <taxon>Agaricomycetidae</taxon>
        <taxon>Agaricales</taxon>
        <taxon>Marasmiineae</taxon>
        <taxon>Marasmiaceae</taxon>
        <taxon>Paramarasmius</taxon>
    </lineage>
</organism>
<evidence type="ECO:0000313" key="3">
    <source>
        <dbReference type="Proteomes" id="UP001383192"/>
    </source>
</evidence>
<dbReference type="EMBL" id="JAYKXP010000013">
    <property type="protein sequence ID" value="KAK7051401.1"/>
    <property type="molecule type" value="Genomic_DNA"/>
</dbReference>
<evidence type="ECO:0000256" key="1">
    <source>
        <dbReference type="SAM" id="MobiDB-lite"/>
    </source>
</evidence>
<gene>
    <name evidence="2" type="ORF">VNI00_004901</name>
</gene>
<sequence length="456" mass="52622">MPRSRKKSHRNQVKSSIKSGATTTTQRPELFLELLFLIFKHYNPEVDDDMEDLRNFSLVSKSWCRVSQAKLFEVIRVDSADSCKFWNRKFREHPHLGPLVKDLRLSDPREDIADRPYLRKTPAKALILACCNVRKLALGKFKRWGPLEQRLIKSLQLVQELRLEENPGFSRIIHLPDVVYNLPHLNKISIGNPGEDYKLIWPSSAYEEGLSLRERRPPNGGPIQLNHLEFTRSEYSTDLFLWASGPAFDHSKLEHVTLSWREVTYSTNPSIATPATPDFKALATFLRAIKHCSLSLSLILPYPSSPSGDETRRDFMRDYLLSSKITECLENIQVLDIRDGHMPYENMLALVACVKGQSLTHINFETVIFLDDIDIFYHQLQAFDLLLASDIYPSLERFSWELKIYLSPFRSVYPTLIPALRSIIMKRLPLVAAKCVLDIDVVAQDYDTCPYRTSYF</sequence>
<evidence type="ECO:0000313" key="2">
    <source>
        <dbReference type="EMBL" id="KAK7051401.1"/>
    </source>
</evidence>
<proteinExistence type="predicted"/>